<dbReference type="RefSeq" id="WP_345434821.1">
    <property type="nucleotide sequence ID" value="NZ_BAABKO010000001.1"/>
</dbReference>
<name>A0ABP8ZQ12_9MICO</name>
<dbReference type="Proteomes" id="UP001501645">
    <property type="component" value="Unassembled WGS sequence"/>
</dbReference>
<evidence type="ECO:0000313" key="2">
    <source>
        <dbReference type="Proteomes" id="UP001501645"/>
    </source>
</evidence>
<accession>A0ABP8ZQ12</accession>
<gene>
    <name evidence="1" type="ORF">GCM10023351_00970</name>
</gene>
<sequence length="159" mass="17631">MTTVEHTDDELLVWPNGELVDVASIEAYAEEARVVASHSLDDGTIRTPDWVIGELAKVSKVASKMVVVILRAEEHKRAAATRLERAKARKRVRVAHLPAAQQTAQIVLATQEEKDAYDDAVTAFEYARRIGNLLSDYTGRVQSIGKQVELTYRAETGRS</sequence>
<keyword evidence="2" id="KW-1185">Reference proteome</keyword>
<dbReference type="EMBL" id="BAABKO010000001">
    <property type="protein sequence ID" value="GAA4762360.1"/>
    <property type="molecule type" value="Genomic_DNA"/>
</dbReference>
<evidence type="ECO:0000313" key="1">
    <source>
        <dbReference type="EMBL" id="GAA4762360.1"/>
    </source>
</evidence>
<protein>
    <submittedName>
        <fullName evidence="1">Uncharacterized protein</fullName>
    </submittedName>
</protein>
<proteinExistence type="predicted"/>
<organism evidence="1 2">
    <name type="scientific">Microbacterium gilvum</name>
    <dbReference type="NCBI Taxonomy" id="1336204"/>
    <lineage>
        <taxon>Bacteria</taxon>
        <taxon>Bacillati</taxon>
        <taxon>Actinomycetota</taxon>
        <taxon>Actinomycetes</taxon>
        <taxon>Micrococcales</taxon>
        <taxon>Microbacteriaceae</taxon>
        <taxon>Microbacterium</taxon>
    </lineage>
</organism>
<comment type="caution">
    <text evidence="1">The sequence shown here is derived from an EMBL/GenBank/DDBJ whole genome shotgun (WGS) entry which is preliminary data.</text>
</comment>
<reference evidence="2" key="1">
    <citation type="journal article" date="2019" name="Int. J. Syst. Evol. Microbiol.">
        <title>The Global Catalogue of Microorganisms (GCM) 10K type strain sequencing project: providing services to taxonomists for standard genome sequencing and annotation.</title>
        <authorList>
            <consortium name="The Broad Institute Genomics Platform"/>
            <consortium name="The Broad Institute Genome Sequencing Center for Infectious Disease"/>
            <person name="Wu L."/>
            <person name="Ma J."/>
        </authorList>
    </citation>
    <scope>NUCLEOTIDE SEQUENCE [LARGE SCALE GENOMIC DNA]</scope>
    <source>
        <strain evidence="2">JCM 18537</strain>
    </source>
</reference>